<dbReference type="PANTHER" id="PTHR12997:SF2">
    <property type="entry name" value="INOSITOL POLYPHOSPHATE-5-PHOSPHATASE A"/>
    <property type="match status" value="1"/>
</dbReference>
<evidence type="ECO:0000256" key="1">
    <source>
        <dbReference type="ARBA" id="ARBA00022801"/>
    </source>
</evidence>
<dbReference type="InterPro" id="IPR036691">
    <property type="entry name" value="Endo/exonu/phosph_ase_sf"/>
</dbReference>
<name>A0A183D9X6_9BILA</name>
<keyword evidence="1" id="KW-0378">Hydrolase</keyword>
<reference evidence="4" key="1">
    <citation type="submission" date="2016-06" db="UniProtKB">
        <authorList>
            <consortium name="WormBaseParasite"/>
        </authorList>
    </citation>
    <scope>IDENTIFICATION</scope>
</reference>
<dbReference type="AlphaFoldDB" id="A0A183D9X6"/>
<proteinExistence type="predicted"/>
<dbReference type="WBParaSite" id="GPUH_0000552401-mRNA-1">
    <property type="protein sequence ID" value="GPUH_0000552401-mRNA-1"/>
    <property type="gene ID" value="GPUH_0000552401"/>
</dbReference>
<gene>
    <name evidence="2" type="ORF">GPUH_LOCUS5516</name>
</gene>
<dbReference type="EMBL" id="UYRT01011817">
    <property type="protein sequence ID" value="VDK51116.1"/>
    <property type="molecule type" value="Genomic_DNA"/>
</dbReference>
<evidence type="ECO:0000313" key="3">
    <source>
        <dbReference type="Proteomes" id="UP000271098"/>
    </source>
</evidence>
<protein>
    <submittedName>
        <fullName evidence="4">Inositol oxygenase</fullName>
    </submittedName>
</protein>
<dbReference type="OrthoDB" id="5780965at2759"/>
<organism evidence="4">
    <name type="scientific">Gongylonema pulchrum</name>
    <dbReference type="NCBI Taxonomy" id="637853"/>
    <lineage>
        <taxon>Eukaryota</taxon>
        <taxon>Metazoa</taxon>
        <taxon>Ecdysozoa</taxon>
        <taxon>Nematoda</taxon>
        <taxon>Chromadorea</taxon>
        <taxon>Rhabditida</taxon>
        <taxon>Spirurina</taxon>
        <taxon>Spiruromorpha</taxon>
        <taxon>Spiruroidea</taxon>
        <taxon>Gongylonematidae</taxon>
        <taxon>Gongylonema</taxon>
    </lineage>
</organism>
<dbReference type="GO" id="GO:0004445">
    <property type="term" value="F:inositol-polyphosphate 5-phosphatase activity"/>
    <property type="evidence" value="ECO:0007669"/>
    <property type="project" value="InterPro"/>
</dbReference>
<keyword evidence="3" id="KW-1185">Reference proteome</keyword>
<accession>A0A183D9X6</accession>
<reference evidence="2 3" key="2">
    <citation type="submission" date="2018-11" db="EMBL/GenBank/DDBJ databases">
        <authorList>
            <consortium name="Pathogen Informatics"/>
        </authorList>
    </citation>
    <scope>NUCLEOTIDE SEQUENCE [LARGE SCALE GENOMIC DNA]</scope>
</reference>
<evidence type="ECO:0000313" key="4">
    <source>
        <dbReference type="WBParaSite" id="GPUH_0000552401-mRNA-1"/>
    </source>
</evidence>
<dbReference type="Gene3D" id="3.60.10.10">
    <property type="entry name" value="Endonuclease/exonuclease/phosphatase"/>
    <property type="match status" value="1"/>
</dbReference>
<dbReference type="PANTHER" id="PTHR12997">
    <property type="entry name" value="TYPE I INOSITOL-1,4,5-TRISPHOSPHATE 5-PHOSPHATASE"/>
    <property type="match status" value="1"/>
</dbReference>
<evidence type="ECO:0000313" key="2">
    <source>
        <dbReference type="EMBL" id="VDK51116.1"/>
    </source>
</evidence>
<sequence length="96" mass="11236">MVTCSSRYPWSEDPDESESLMKTRAPAWCDRVLLNLRAFEIVKRDKYAKYDSFGKDVCMGDHKNFHYWLLMWSFDIAEVQPGTGLSVSMSFFIRPV</sequence>
<dbReference type="Proteomes" id="UP000271098">
    <property type="component" value="Unassembled WGS sequence"/>
</dbReference>
<dbReference type="InterPro" id="IPR039737">
    <property type="entry name" value="INPP5A"/>
</dbReference>